<evidence type="ECO:0000256" key="7">
    <source>
        <dbReference type="ARBA" id="ARBA00022723"/>
    </source>
</evidence>
<dbReference type="HAMAP" id="MF_00228">
    <property type="entry name" value="Thz_kinase"/>
    <property type="match status" value="1"/>
</dbReference>
<dbReference type="EMBL" id="KV922163">
    <property type="protein sequence ID" value="ORE01235.1"/>
    <property type="molecule type" value="Genomic_DNA"/>
</dbReference>
<evidence type="ECO:0000256" key="6">
    <source>
        <dbReference type="ARBA" id="ARBA00022679"/>
    </source>
</evidence>
<evidence type="ECO:0000256" key="2">
    <source>
        <dbReference type="ARBA" id="ARBA00001946"/>
    </source>
</evidence>
<dbReference type="Pfam" id="PF02581">
    <property type="entry name" value="TMP-TENI"/>
    <property type="match status" value="1"/>
</dbReference>
<keyword evidence="10" id="KW-0067">ATP-binding</keyword>
<evidence type="ECO:0000256" key="1">
    <source>
        <dbReference type="ARBA" id="ARBA00001771"/>
    </source>
</evidence>
<comment type="pathway">
    <text evidence="5">Cofactor biosynthesis; thiamine diphosphate biosynthesis; thiamine phosphate from 4-amino-2-methyl-5-diphosphomethylpyrimidine and 4-methyl-5-(2-phosphoethyl)-thiazole: step 1/1.</text>
</comment>
<dbReference type="PANTHER" id="PTHR20857:SF23">
    <property type="entry name" value="THIAMINE BIOSYNTHETIC BIFUNCTIONAL ENZYME"/>
    <property type="match status" value="1"/>
</dbReference>
<dbReference type="SUPFAM" id="SSF51391">
    <property type="entry name" value="Thiamin phosphate synthase"/>
    <property type="match status" value="1"/>
</dbReference>
<evidence type="ECO:0000256" key="8">
    <source>
        <dbReference type="ARBA" id="ARBA00022741"/>
    </source>
</evidence>
<dbReference type="CDD" id="cd00564">
    <property type="entry name" value="TMP_TenI"/>
    <property type="match status" value="1"/>
</dbReference>
<evidence type="ECO:0000256" key="13">
    <source>
        <dbReference type="ARBA" id="ARBA00047334"/>
    </source>
</evidence>
<evidence type="ECO:0000256" key="10">
    <source>
        <dbReference type="ARBA" id="ARBA00022840"/>
    </source>
</evidence>
<comment type="similarity">
    <text evidence="16">In the C-terminal section; belongs to the Thz kinase family.</text>
</comment>
<evidence type="ECO:0000256" key="14">
    <source>
        <dbReference type="ARBA" id="ARBA00047851"/>
    </source>
</evidence>
<evidence type="ECO:0000256" key="15">
    <source>
        <dbReference type="ARBA" id="ARBA00047883"/>
    </source>
</evidence>
<dbReference type="FunFam" id="3.20.20.70:FF:000104">
    <property type="entry name" value="Thiamine biosynthetic bifunctional enzyme"/>
    <property type="match status" value="1"/>
</dbReference>
<dbReference type="Gene3D" id="3.20.20.70">
    <property type="entry name" value="Aldolase class I"/>
    <property type="match status" value="1"/>
</dbReference>
<evidence type="ECO:0000256" key="17">
    <source>
        <dbReference type="ARBA" id="ARBA00061283"/>
    </source>
</evidence>
<dbReference type="VEuPathDB" id="FungiDB:BCV72DRAFT_217697"/>
<dbReference type="GO" id="GO:0009229">
    <property type="term" value="P:thiamine diphosphate biosynthetic process"/>
    <property type="evidence" value="ECO:0007669"/>
    <property type="project" value="UniProtKB-UniPathway"/>
</dbReference>
<keyword evidence="11" id="KW-0460">Magnesium</keyword>
<evidence type="ECO:0000256" key="3">
    <source>
        <dbReference type="ARBA" id="ARBA00003814"/>
    </source>
</evidence>
<dbReference type="InterPro" id="IPR036206">
    <property type="entry name" value="ThiamineP_synth_sf"/>
</dbReference>
<dbReference type="InterPro" id="IPR029056">
    <property type="entry name" value="Ribokinase-like"/>
</dbReference>
<evidence type="ECO:0000256" key="5">
    <source>
        <dbReference type="ARBA" id="ARBA00005165"/>
    </source>
</evidence>
<dbReference type="Pfam" id="PF02110">
    <property type="entry name" value="HK"/>
    <property type="match status" value="1"/>
</dbReference>
<dbReference type="Proteomes" id="UP000242414">
    <property type="component" value="Unassembled WGS sequence"/>
</dbReference>
<evidence type="ECO:0000256" key="12">
    <source>
        <dbReference type="ARBA" id="ARBA00022977"/>
    </source>
</evidence>
<dbReference type="PANTHER" id="PTHR20857">
    <property type="entry name" value="THIAMINE-PHOSPHATE PYROPHOSPHORYLASE"/>
    <property type="match status" value="1"/>
</dbReference>
<dbReference type="CDD" id="cd01170">
    <property type="entry name" value="THZ_kinase"/>
    <property type="match status" value="1"/>
</dbReference>
<comment type="function">
    <text evidence="3">Condenses 4-methyl-5-(beta-hydroxyethyl)thiazole monophosphate (THZ-P) and 2-methyl-4-amino-5-hydroxymethyl pyrimidine pyrophosphate (HMP-PP) to form thiamine monophosphate (TMP).</text>
</comment>
<comment type="cofactor">
    <cofactor evidence="2">
        <name>Mg(2+)</name>
        <dbReference type="ChEBI" id="CHEBI:18420"/>
    </cofactor>
</comment>
<dbReference type="GO" id="GO:0004417">
    <property type="term" value="F:hydroxyethylthiazole kinase activity"/>
    <property type="evidence" value="ECO:0007669"/>
    <property type="project" value="UniProtKB-EC"/>
</dbReference>
<dbReference type="HAMAP" id="MF_00097">
    <property type="entry name" value="TMP_synthase"/>
    <property type="match status" value="1"/>
</dbReference>
<dbReference type="NCBIfam" id="TIGR00694">
    <property type="entry name" value="thiM"/>
    <property type="match status" value="1"/>
</dbReference>
<dbReference type="SUPFAM" id="SSF53613">
    <property type="entry name" value="Ribokinase-like"/>
    <property type="match status" value="1"/>
</dbReference>
<dbReference type="GO" id="GO:0009228">
    <property type="term" value="P:thiamine biosynthetic process"/>
    <property type="evidence" value="ECO:0007669"/>
    <property type="project" value="UniProtKB-KW"/>
</dbReference>
<feature type="domain" description="Thiamine phosphate synthase/TenI" evidence="18">
    <location>
        <begin position="10"/>
        <end position="200"/>
    </location>
</feature>
<evidence type="ECO:0000256" key="16">
    <source>
        <dbReference type="ARBA" id="ARBA00061146"/>
    </source>
</evidence>
<proteinExistence type="inferred from homology"/>
<protein>
    <submittedName>
        <fullName evidence="19">TMP-TENI-domain-containing protein</fullName>
    </submittedName>
</protein>
<comment type="catalytic activity">
    <reaction evidence="14">
        <text>2-(2-carboxy-4-methylthiazol-5-yl)ethyl phosphate + 4-amino-2-methyl-5-(diphosphooxymethyl)pyrimidine + 2 H(+) = thiamine phosphate + CO2 + diphosphate</text>
        <dbReference type="Rhea" id="RHEA:47848"/>
        <dbReference type="ChEBI" id="CHEBI:15378"/>
        <dbReference type="ChEBI" id="CHEBI:16526"/>
        <dbReference type="ChEBI" id="CHEBI:33019"/>
        <dbReference type="ChEBI" id="CHEBI:37575"/>
        <dbReference type="ChEBI" id="CHEBI:57841"/>
        <dbReference type="ChEBI" id="CHEBI:62890"/>
        <dbReference type="EC" id="2.5.1.3"/>
    </reaction>
</comment>
<evidence type="ECO:0000256" key="11">
    <source>
        <dbReference type="ARBA" id="ARBA00022842"/>
    </source>
</evidence>
<evidence type="ECO:0000256" key="4">
    <source>
        <dbReference type="ARBA" id="ARBA00004868"/>
    </source>
</evidence>
<gene>
    <name evidence="19" type="ORF">BCV72DRAFT_217697</name>
</gene>
<comment type="similarity">
    <text evidence="17">In the N-terminal section; belongs to the thiamine-phosphate synthase family.</text>
</comment>
<dbReference type="NCBIfam" id="NF006830">
    <property type="entry name" value="PRK09355.1"/>
    <property type="match status" value="1"/>
</dbReference>
<dbReference type="NCBIfam" id="TIGR00693">
    <property type="entry name" value="thiE"/>
    <property type="match status" value="1"/>
</dbReference>
<dbReference type="UniPathway" id="UPA00060">
    <property type="reaction ID" value="UER00139"/>
</dbReference>
<dbReference type="GO" id="GO:0000287">
    <property type="term" value="F:magnesium ion binding"/>
    <property type="evidence" value="ECO:0007669"/>
    <property type="project" value="InterPro"/>
</dbReference>
<comment type="catalytic activity">
    <reaction evidence="1">
        <text>5-(2-hydroxyethyl)-4-methylthiazole + ATP = 4-methyl-5-(2-phosphooxyethyl)-thiazole + ADP + H(+)</text>
        <dbReference type="Rhea" id="RHEA:24212"/>
        <dbReference type="ChEBI" id="CHEBI:15378"/>
        <dbReference type="ChEBI" id="CHEBI:17957"/>
        <dbReference type="ChEBI" id="CHEBI:30616"/>
        <dbReference type="ChEBI" id="CHEBI:58296"/>
        <dbReference type="ChEBI" id="CHEBI:456216"/>
        <dbReference type="EC" id="2.7.1.50"/>
    </reaction>
</comment>
<keyword evidence="9" id="KW-0418">Kinase</keyword>
<keyword evidence="12" id="KW-0784">Thiamine biosynthesis</keyword>
<dbReference type="GO" id="GO:0005737">
    <property type="term" value="C:cytoplasm"/>
    <property type="evidence" value="ECO:0007669"/>
    <property type="project" value="TreeGrafter"/>
</dbReference>
<dbReference type="InterPro" id="IPR013785">
    <property type="entry name" value="Aldolase_TIM"/>
</dbReference>
<keyword evidence="6" id="KW-0808">Transferase</keyword>
<dbReference type="OrthoDB" id="4994at2759"/>
<sequence length="504" mass="53993">MSIKKIDYSLYLVTDRSLVPEGKTFLDQIEQALEGGTTLVQLREKDTDTGPFIEFALKVKELTRRFGVPLIINDRIDVALAVDAEGVHIGQDDMPLAQARAILGPKKIIGVSCNNEKEAEEAIRGGADYLGIGAVWFTSTKKLVKQPLGIEGVQRILRSIESNPVPTVAIGGINTDNAGELIKGSQTDFLCLDGLAIVSAIMAADDPKATCQQFADIIQASKQSSVSKDVTTETVIKYAIQAMKNIKSKGPMVHHITNYVVINDNANATLAVGASPIMSTNRSEVEDLAKVNGAMLLNMGTLNDIDTMILAAQANTRHGNPVVLDPVGCGATSFRKQMLARFLDECKLTVIKGNAGEILSMAGAGGKSKGVDSVGTYDEQRIIDAVKYLARQHDCIIGLTGPTDYASDGDRVIAIDNGHRYLPLITGSGCMVSSVVACFVAANKDDYLLATAAGMLTVTIASEIASEREYVNGPGTFRAALIDELFNLTDSPEIIRQYAKIRII</sequence>
<dbReference type="InterPro" id="IPR022998">
    <property type="entry name" value="ThiamineP_synth_TenI"/>
</dbReference>
<evidence type="ECO:0000259" key="18">
    <source>
        <dbReference type="Pfam" id="PF02581"/>
    </source>
</evidence>
<evidence type="ECO:0000313" key="19">
    <source>
        <dbReference type="EMBL" id="ORE01235.1"/>
    </source>
</evidence>
<comment type="catalytic activity">
    <reaction evidence="15">
        <text>2-[(2R,5Z)-2-carboxy-4-methylthiazol-5(2H)-ylidene]ethyl phosphate + 4-amino-2-methyl-5-(diphosphooxymethyl)pyrimidine + 2 H(+) = thiamine phosphate + CO2 + diphosphate</text>
        <dbReference type="Rhea" id="RHEA:47844"/>
        <dbReference type="ChEBI" id="CHEBI:15378"/>
        <dbReference type="ChEBI" id="CHEBI:16526"/>
        <dbReference type="ChEBI" id="CHEBI:33019"/>
        <dbReference type="ChEBI" id="CHEBI:37575"/>
        <dbReference type="ChEBI" id="CHEBI:57841"/>
        <dbReference type="ChEBI" id="CHEBI:62899"/>
        <dbReference type="EC" id="2.5.1.3"/>
    </reaction>
</comment>
<comment type="pathway">
    <text evidence="4">Cofactor biosynthesis; thiamine diphosphate biosynthesis; 4-methyl-5-(2-phosphoethyl)-thiazole from 5-(2-hydroxyethyl)-4-methylthiazole: step 1/1.</text>
</comment>
<dbReference type="InterPro" id="IPR034291">
    <property type="entry name" value="TMP_synthase"/>
</dbReference>
<keyword evidence="8" id="KW-0547">Nucleotide-binding</keyword>
<evidence type="ECO:0000256" key="9">
    <source>
        <dbReference type="ARBA" id="ARBA00022777"/>
    </source>
</evidence>
<accession>A0A1X0QNA7</accession>
<dbReference type="InterPro" id="IPR000417">
    <property type="entry name" value="Hyethyz_kinase"/>
</dbReference>
<dbReference type="GO" id="GO:0004789">
    <property type="term" value="F:thiamine-phosphate diphosphorylase activity"/>
    <property type="evidence" value="ECO:0007669"/>
    <property type="project" value="UniProtKB-EC"/>
</dbReference>
<dbReference type="PRINTS" id="PR01099">
    <property type="entry name" value="HYETHTZKNASE"/>
</dbReference>
<dbReference type="AlphaFoldDB" id="A0A1X0QNA7"/>
<keyword evidence="7" id="KW-0479">Metal-binding</keyword>
<reference evidence="19" key="1">
    <citation type="journal article" date="2016" name="Proc. Natl. Acad. Sci. U.S.A.">
        <title>Lipid metabolic changes in an early divergent fungus govern the establishment of a mutualistic symbiosis with endobacteria.</title>
        <authorList>
            <person name="Lastovetsky O.A."/>
            <person name="Gaspar M.L."/>
            <person name="Mondo S.J."/>
            <person name="LaButti K.M."/>
            <person name="Sandor L."/>
            <person name="Grigoriev I.V."/>
            <person name="Henry S.A."/>
            <person name="Pawlowska T.E."/>
        </authorList>
    </citation>
    <scope>NUCLEOTIDE SEQUENCE [LARGE SCALE GENOMIC DNA]</scope>
    <source>
        <strain evidence="19">ATCC 52814</strain>
    </source>
</reference>
<dbReference type="GO" id="GO:0005524">
    <property type="term" value="F:ATP binding"/>
    <property type="evidence" value="ECO:0007669"/>
    <property type="project" value="UniProtKB-KW"/>
</dbReference>
<organism evidence="19">
    <name type="scientific">Rhizopus microsporus var. microsporus</name>
    <dbReference type="NCBI Taxonomy" id="86635"/>
    <lineage>
        <taxon>Eukaryota</taxon>
        <taxon>Fungi</taxon>
        <taxon>Fungi incertae sedis</taxon>
        <taxon>Mucoromycota</taxon>
        <taxon>Mucoromycotina</taxon>
        <taxon>Mucoromycetes</taxon>
        <taxon>Mucorales</taxon>
        <taxon>Mucorineae</taxon>
        <taxon>Rhizopodaceae</taxon>
        <taxon>Rhizopus</taxon>
    </lineage>
</organism>
<comment type="catalytic activity">
    <reaction evidence="13">
        <text>4-methyl-5-(2-phosphooxyethyl)-thiazole + 4-amino-2-methyl-5-(diphosphooxymethyl)pyrimidine + H(+) = thiamine phosphate + diphosphate</text>
        <dbReference type="Rhea" id="RHEA:22328"/>
        <dbReference type="ChEBI" id="CHEBI:15378"/>
        <dbReference type="ChEBI" id="CHEBI:33019"/>
        <dbReference type="ChEBI" id="CHEBI:37575"/>
        <dbReference type="ChEBI" id="CHEBI:57841"/>
        <dbReference type="ChEBI" id="CHEBI:58296"/>
        <dbReference type="EC" id="2.5.1.3"/>
    </reaction>
</comment>
<dbReference type="Gene3D" id="3.40.1190.20">
    <property type="match status" value="1"/>
</dbReference>
<name>A0A1X0QNA7_RHIZD</name>